<protein>
    <submittedName>
        <fullName evidence="1">Uncharacterized protein</fullName>
    </submittedName>
</protein>
<proteinExistence type="predicted"/>
<name>A0A250L1P9_9GAMM</name>
<accession>A0A250L1P9</accession>
<organism evidence="1 2">
    <name type="scientific">Methylocaldum marinum</name>
    <dbReference type="NCBI Taxonomy" id="1432792"/>
    <lineage>
        <taxon>Bacteria</taxon>
        <taxon>Pseudomonadati</taxon>
        <taxon>Pseudomonadota</taxon>
        <taxon>Gammaproteobacteria</taxon>
        <taxon>Methylococcales</taxon>
        <taxon>Methylococcaceae</taxon>
        <taxon>Methylocaldum</taxon>
    </lineage>
</organism>
<evidence type="ECO:0000313" key="1">
    <source>
        <dbReference type="EMBL" id="BBA36189.1"/>
    </source>
</evidence>
<gene>
    <name evidence="1" type="ORF">sS8_4259</name>
</gene>
<keyword evidence="2" id="KW-1185">Reference proteome</keyword>
<dbReference type="KEGG" id="mmai:sS8_4259"/>
<dbReference type="RefSeq" id="WP_119631408.1">
    <property type="nucleotide sequence ID" value="NZ_AP017928.1"/>
</dbReference>
<sequence>MKNINSLIRLIDDGLSTQVMLNDGSMIFRFRPHDIIARGNPEAGVVVVRGIVCVKGESPQDRVIPLCDIGGVFSERPRRTFEADPEFFERNPVPRGWTRVHALVPGSVATP</sequence>
<dbReference type="OrthoDB" id="5570118at2"/>
<evidence type="ECO:0000313" key="2">
    <source>
        <dbReference type="Proteomes" id="UP000266313"/>
    </source>
</evidence>
<dbReference type="Proteomes" id="UP000266313">
    <property type="component" value="Chromosome"/>
</dbReference>
<dbReference type="EMBL" id="AP017928">
    <property type="protein sequence ID" value="BBA36189.1"/>
    <property type="molecule type" value="Genomic_DNA"/>
</dbReference>
<dbReference type="AlphaFoldDB" id="A0A250L1P9"/>
<reference evidence="1 2" key="1">
    <citation type="submission" date="2016-12" db="EMBL/GenBank/DDBJ databases">
        <title>Genome sequencing of Methylocaldum marinum.</title>
        <authorList>
            <person name="Takeuchi M."/>
            <person name="Kamagata Y."/>
            <person name="Hiraoka S."/>
            <person name="Oshima K."/>
            <person name="Hattori M."/>
            <person name="Iwasaki W."/>
        </authorList>
    </citation>
    <scope>NUCLEOTIDE SEQUENCE [LARGE SCALE GENOMIC DNA]</scope>
    <source>
        <strain evidence="1 2">S8</strain>
    </source>
</reference>